<feature type="region of interest" description="Disordered" evidence="1">
    <location>
        <begin position="1"/>
        <end position="21"/>
    </location>
</feature>
<dbReference type="EMBL" id="JAVKVN010000009">
    <property type="protein sequence ID" value="MDR7947782.1"/>
    <property type="molecule type" value="Genomic_DNA"/>
</dbReference>
<gene>
    <name evidence="2" type="ORF">RIU57_21875</name>
</gene>
<protein>
    <submittedName>
        <fullName evidence="2">Uncharacterized protein</fullName>
    </submittedName>
</protein>
<keyword evidence="3" id="KW-1185">Reference proteome</keyword>
<name>A0ABU2DIB5_ACHAE</name>
<evidence type="ECO:0000256" key="1">
    <source>
        <dbReference type="SAM" id="MobiDB-lite"/>
    </source>
</evidence>
<feature type="compositionally biased region" description="Basic residues" evidence="1">
    <location>
        <begin position="62"/>
        <end position="72"/>
    </location>
</feature>
<feature type="region of interest" description="Disordered" evidence="1">
    <location>
        <begin position="33"/>
        <end position="78"/>
    </location>
</feature>
<comment type="caution">
    <text evidence="2">The sequence shown here is derived from an EMBL/GenBank/DDBJ whole genome shotgun (WGS) entry which is preliminary data.</text>
</comment>
<dbReference type="Proteomes" id="UP001264156">
    <property type="component" value="Unassembled WGS sequence"/>
</dbReference>
<sequence length="78" mass="8790">MQFRAGHASRQGGRVRLARADLRQPATRLYAAADRRGPRPALGPDQGASGLKRTRIFILPRRTPHATPRRHTDRADRQ</sequence>
<evidence type="ECO:0000313" key="3">
    <source>
        <dbReference type="Proteomes" id="UP001264156"/>
    </source>
</evidence>
<proteinExistence type="predicted"/>
<reference evidence="3" key="1">
    <citation type="submission" date="2023-07" db="EMBL/GenBank/DDBJ databases">
        <title>Glyphosate-induced phosphonatase operons in soil bacteria of genus Achromobacter.</title>
        <authorList>
            <person name="Epiktetov D.O."/>
            <person name="Sviridov A.V."/>
            <person name="Tarlachkov S.V."/>
            <person name="Shushkova T.V."/>
            <person name="Toropygin I.Y."/>
            <person name="Leontievsky A."/>
        </authorList>
    </citation>
    <scope>NUCLEOTIDE SEQUENCE [LARGE SCALE GENOMIC DNA]</scope>
    <source>
        <strain evidence="3">Kg 16</strain>
    </source>
</reference>
<organism evidence="2 3">
    <name type="scientific">Achromobacter aegrifaciens</name>
    <dbReference type="NCBI Taxonomy" id="1287736"/>
    <lineage>
        <taxon>Bacteria</taxon>
        <taxon>Pseudomonadati</taxon>
        <taxon>Pseudomonadota</taxon>
        <taxon>Betaproteobacteria</taxon>
        <taxon>Burkholderiales</taxon>
        <taxon>Alcaligenaceae</taxon>
        <taxon>Achromobacter</taxon>
    </lineage>
</organism>
<evidence type="ECO:0000313" key="2">
    <source>
        <dbReference type="EMBL" id="MDR7947782.1"/>
    </source>
</evidence>
<accession>A0ABU2DIB5</accession>